<dbReference type="Proteomes" id="UP000683429">
    <property type="component" value="Chromosome"/>
</dbReference>
<keyword evidence="3" id="KW-1185">Reference proteome</keyword>
<name>A0ABX8HF66_9BACL</name>
<evidence type="ECO:0000313" key="2">
    <source>
        <dbReference type="EMBL" id="QWU16703.1"/>
    </source>
</evidence>
<evidence type="ECO:0000256" key="1">
    <source>
        <dbReference type="SAM" id="Phobius"/>
    </source>
</evidence>
<organism evidence="2 3">
    <name type="scientific">Paenibacillus sophorae</name>
    <dbReference type="NCBI Taxonomy" id="1333845"/>
    <lineage>
        <taxon>Bacteria</taxon>
        <taxon>Bacillati</taxon>
        <taxon>Bacillota</taxon>
        <taxon>Bacilli</taxon>
        <taxon>Bacillales</taxon>
        <taxon>Paenibacillaceae</taxon>
        <taxon>Paenibacillus</taxon>
    </lineage>
</organism>
<gene>
    <name evidence="2" type="ORF">KP014_05660</name>
</gene>
<protein>
    <recommendedName>
        <fullName evidence="4">Major facilitator superfamily (MFS) profile domain-containing protein</fullName>
    </recommendedName>
</protein>
<dbReference type="SUPFAM" id="SSF103473">
    <property type="entry name" value="MFS general substrate transporter"/>
    <property type="match status" value="1"/>
</dbReference>
<keyword evidence="1" id="KW-1133">Transmembrane helix</keyword>
<feature type="transmembrane region" description="Helical" evidence="1">
    <location>
        <begin position="6"/>
        <end position="34"/>
    </location>
</feature>
<reference evidence="2 3" key="1">
    <citation type="submission" date="2021-06" db="EMBL/GenBank/DDBJ databases">
        <title>Whole genome sequence of Paenibacillus sophorae DSM23020 for comparative genomics.</title>
        <authorList>
            <person name="Kim M.-J."/>
            <person name="Lee G."/>
            <person name="Shin J.-H."/>
        </authorList>
    </citation>
    <scope>NUCLEOTIDE SEQUENCE [LARGE SCALE GENOMIC DNA]</scope>
    <source>
        <strain evidence="2 3">DSM 23020</strain>
    </source>
</reference>
<sequence>MSSGNIFWIAVLAAVLFGIAESAFVPIFAIFTALEPNHIGPILSAHNLAAGLSNLIAPAIATIILPFFHEEGVIWAFAICYFAGAFIMHFVKVDQPVANKEKAK</sequence>
<accession>A0ABX8HF66</accession>
<feature type="transmembrane region" description="Helical" evidence="1">
    <location>
        <begin position="46"/>
        <end position="68"/>
    </location>
</feature>
<dbReference type="Gene3D" id="1.20.1250.20">
    <property type="entry name" value="MFS general substrate transporter like domains"/>
    <property type="match status" value="1"/>
</dbReference>
<feature type="transmembrane region" description="Helical" evidence="1">
    <location>
        <begin position="74"/>
        <end position="91"/>
    </location>
</feature>
<evidence type="ECO:0000313" key="3">
    <source>
        <dbReference type="Proteomes" id="UP000683429"/>
    </source>
</evidence>
<keyword evidence="1" id="KW-0812">Transmembrane</keyword>
<dbReference type="InterPro" id="IPR036259">
    <property type="entry name" value="MFS_trans_sf"/>
</dbReference>
<dbReference type="RefSeq" id="WP_216700459.1">
    <property type="nucleotide sequence ID" value="NZ_CP076607.1"/>
</dbReference>
<evidence type="ECO:0008006" key="4">
    <source>
        <dbReference type="Google" id="ProtNLM"/>
    </source>
</evidence>
<dbReference type="EMBL" id="CP076607">
    <property type="protein sequence ID" value="QWU16703.1"/>
    <property type="molecule type" value="Genomic_DNA"/>
</dbReference>
<proteinExistence type="predicted"/>
<keyword evidence="1" id="KW-0472">Membrane</keyword>